<gene>
    <name evidence="1" type="ORF">CAter282_2883</name>
</gene>
<keyword evidence="2" id="KW-1185">Reference proteome</keyword>
<dbReference type="RefSeq" id="WP_061533820.1">
    <property type="nucleotide sequence ID" value="NZ_CP013233.1"/>
</dbReference>
<proteinExistence type="predicted"/>
<accession>A0A127QKM1</accession>
<dbReference type="Proteomes" id="UP000071778">
    <property type="component" value="Chromosome"/>
</dbReference>
<dbReference type="AlphaFoldDB" id="A0A127QKM1"/>
<evidence type="ECO:0000313" key="1">
    <source>
        <dbReference type="EMBL" id="AMP10607.1"/>
    </source>
</evidence>
<evidence type="ECO:0000313" key="2">
    <source>
        <dbReference type="Proteomes" id="UP000071778"/>
    </source>
</evidence>
<protein>
    <submittedName>
        <fullName evidence="1">Uncharacterized protein</fullName>
    </submittedName>
</protein>
<dbReference type="PATRIC" id="fig|279058.17.peg.3140"/>
<organism evidence="1 2">
    <name type="scientific">Collimonas arenae</name>
    <dbReference type="NCBI Taxonomy" id="279058"/>
    <lineage>
        <taxon>Bacteria</taxon>
        <taxon>Pseudomonadati</taxon>
        <taxon>Pseudomonadota</taxon>
        <taxon>Betaproteobacteria</taxon>
        <taxon>Burkholderiales</taxon>
        <taxon>Oxalobacteraceae</taxon>
        <taxon>Collimonas</taxon>
    </lineage>
</organism>
<sequence>MPSKFRSKIGGQGLMEYMLITVAVALVLFLPFDGGPSPSEQLAFAFRNFFRGFSFFVSVL</sequence>
<name>A0A127QKM1_9BURK</name>
<dbReference type="EMBL" id="CP013235">
    <property type="protein sequence ID" value="AMP10607.1"/>
    <property type="molecule type" value="Genomic_DNA"/>
</dbReference>
<reference evidence="1 2" key="1">
    <citation type="submission" date="2015-11" db="EMBL/GenBank/DDBJ databases">
        <title>Exploring the genomic traits of fungus-feeding bacterial genus Collimonas.</title>
        <authorList>
            <person name="Song C."/>
            <person name="Schmidt R."/>
            <person name="de Jager V."/>
            <person name="Krzyzanowska D."/>
            <person name="Jongedijk E."/>
            <person name="Cankar K."/>
            <person name="Beekwilder J."/>
            <person name="van Veen A."/>
            <person name="de Boer W."/>
            <person name="van Veen J.A."/>
            <person name="Garbeva P."/>
        </authorList>
    </citation>
    <scope>NUCLEOTIDE SEQUENCE [LARGE SCALE GENOMIC DNA]</scope>
    <source>
        <strain evidence="1 2">Ter282</strain>
    </source>
</reference>